<gene>
    <name evidence="2" type="ORF">SAMN05443248_2668</name>
</gene>
<feature type="signal peptide" evidence="1">
    <location>
        <begin position="1"/>
        <end position="20"/>
    </location>
</feature>
<name>A0A1M5MPL2_9BRAD</name>
<proteinExistence type="predicted"/>
<organism evidence="2 3">
    <name type="scientific">Bradyrhizobium erythrophlei</name>
    <dbReference type="NCBI Taxonomy" id="1437360"/>
    <lineage>
        <taxon>Bacteria</taxon>
        <taxon>Pseudomonadati</taxon>
        <taxon>Pseudomonadota</taxon>
        <taxon>Alphaproteobacteria</taxon>
        <taxon>Hyphomicrobiales</taxon>
        <taxon>Nitrobacteraceae</taxon>
        <taxon>Bradyrhizobium</taxon>
    </lineage>
</organism>
<feature type="chain" id="PRO_5012070322" description="Invasion protein IalB, involved in pathogenesis" evidence="1">
    <location>
        <begin position="21"/>
        <end position="160"/>
    </location>
</feature>
<reference evidence="2 3" key="1">
    <citation type="submission" date="2016-11" db="EMBL/GenBank/DDBJ databases">
        <authorList>
            <person name="Jaros S."/>
            <person name="Januszkiewicz K."/>
            <person name="Wedrychowicz H."/>
        </authorList>
    </citation>
    <scope>NUCLEOTIDE SEQUENCE [LARGE SCALE GENOMIC DNA]</scope>
    <source>
        <strain evidence="2 3">GAS138</strain>
    </source>
</reference>
<keyword evidence="1" id="KW-0732">Signal</keyword>
<dbReference type="RefSeq" id="WP_079601624.1">
    <property type="nucleotide sequence ID" value="NZ_LT670817.1"/>
</dbReference>
<protein>
    <recommendedName>
        <fullName evidence="4">Invasion protein IalB, involved in pathogenesis</fullName>
    </recommendedName>
</protein>
<evidence type="ECO:0000313" key="3">
    <source>
        <dbReference type="Proteomes" id="UP000189796"/>
    </source>
</evidence>
<sequence>MKKLAIAFAALALFGSAAQAESNTRVVGDWIVKSEDDAFGKGGIYFMVTGNDSFGFAVRCLQKTPNFGIRLSDDTLTPGQKFTVKLRVDRGDIVIADAYALDEHMIQVENNFDIWKELPGGRQLAVNLENEMGTSQTKIFKISGAASALQTVTRECPIKD</sequence>
<accession>A0A1M5MPL2</accession>
<evidence type="ECO:0008006" key="4">
    <source>
        <dbReference type="Google" id="ProtNLM"/>
    </source>
</evidence>
<evidence type="ECO:0000313" key="2">
    <source>
        <dbReference type="EMBL" id="SHG79165.1"/>
    </source>
</evidence>
<evidence type="ECO:0000256" key="1">
    <source>
        <dbReference type="SAM" id="SignalP"/>
    </source>
</evidence>
<dbReference type="AlphaFoldDB" id="A0A1M5MPL2"/>
<dbReference type="Proteomes" id="UP000189796">
    <property type="component" value="Chromosome I"/>
</dbReference>
<dbReference type="EMBL" id="LT670817">
    <property type="protein sequence ID" value="SHG79165.1"/>
    <property type="molecule type" value="Genomic_DNA"/>
</dbReference>